<dbReference type="GO" id="GO:0016747">
    <property type="term" value="F:acyltransferase activity, transferring groups other than amino-acyl groups"/>
    <property type="evidence" value="ECO:0007669"/>
    <property type="project" value="InterPro"/>
</dbReference>
<name>A0AA42IP77_9GAMM</name>
<dbReference type="RefSeq" id="WP_279835754.1">
    <property type="nucleotide sequence ID" value="NZ_JAOCDH010000003.1"/>
</dbReference>
<evidence type="ECO:0000313" key="2">
    <source>
        <dbReference type="EMBL" id="MDH0700671.1"/>
    </source>
</evidence>
<dbReference type="CDD" id="cd04301">
    <property type="entry name" value="NAT_SF"/>
    <property type="match status" value="1"/>
</dbReference>
<organism evidence="2 3">
    <name type="scientific">Ectopseudomonas toyotomiensis</name>
    <dbReference type="NCBI Taxonomy" id="554344"/>
    <lineage>
        <taxon>Bacteria</taxon>
        <taxon>Pseudomonadati</taxon>
        <taxon>Pseudomonadota</taxon>
        <taxon>Gammaproteobacteria</taxon>
        <taxon>Pseudomonadales</taxon>
        <taxon>Pseudomonadaceae</taxon>
        <taxon>Ectopseudomonas</taxon>
    </lineage>
</organism>
<dbReference type="InterPro" id="IPR016181">
    <property type="entry name" value="Acyl_CoA_acyltransferase"/>
</dbReference>
<dbReference type="Gene3D" id="3.40.630.30">
    <property type="match status" value="1"/>
</dbReference>
<gene>
    <name evidence="2" type="ORF">N5D41_04105</name>
</gene>
<evidence type="ECO:0000259" key="1">
    <source>
        <dbReference type="PROSITE" id="PS51186"/>
    </source>
</evidence>
<proteinExistence type="predicted"/>
<dbReference type="Pfam" id="PF13508">
    <property type="entry name" value="Acetyltransf_7"/>
    <property type="match status" value="1"/>
</dbReference>
<dbReference type="AlphaFoldDB" id="A0AA42IP77"/>
<protein>
    <submittedName>
        <fullName evidence="2">GNAT family N-acetyltransferase</fullName>
    </submittedName>
</protein>
<dbReference type="EMBL" id="JAOCDH010000003">
    <property type="protein sequence ID" value="MDH0700671.1"/>
    <property type="molecule type" value="Genomic_DNA"/>
</dbReference>
<evidence type="ECO:0000313" key="3">
    <source>
        <dbReference type="Proteomes" id="UP001161137"/>
    </source>
</evidence>
<dbReference type="InterPro" id="IPR000182">
    <property type="entry name" value="GNAT_dom"/>
</dbReference>
<dbReference type="SUPFAM" id="SSF55729">
    <property type="entry name" value="Acyl-CoA N-acyltransferases (Nat)"/>
    <property type="match status" value="1"/>
</dbReference>
<accession>A0AA42IP77</accession>
<dbReference type="Proteomes" id="UP001161137">
    <property type="component" value="Unassembled WGS sequence"/>
</dbReference>
<feature type="domain" description="N-acetyltransferase" evidence="1">
    <location>
        <begin position="6"/>
        <end position="158"/>
    </location>
</feature>
<comment type="caution">
    <text evidence="2">The sequence shown here is derived from an EMBL/GenBank/DDBJ whole genome shotgun (WGS) entry which is preliminary data.</text>
</comment>
<dbReference type="PROSITE" id="PS51186">
    <property type="entry name" value="GNAT"/>
    <property type="match status" value="1"/>
</dbReference>
<sequence length="171" mass="19230">MYTPEISLRPIASEDLPFLNELYASTRIEELASLPWDKAAKDAFLDQQFNAQHSYYQAHFPQAEFQLIELAGSPIGRAYLLWDEAHLQIIDVALLPAQRGQGIGSRLLRDWLSCADAQELSAGLYVESYNPAQTLYRRNGFIVTGENGVYLKMLRPCHQANSSSPRNAPCI</sequence>
<reference evidence="2" key="1">
    <citation type="submission" date="2022-09" db="EMBL/GenBank/DDBJ databases">
        <title>Intensive care unit water sources are persistently colonized with multi-drug resistant bacteria and are the site of extensive horizontal gene transfer of antibiotic resistance genes.</title>
        <authorList>
            <person name="Diorio-Toth L."/>
        </authorList>
    </citation>
    <scope>NUCLEOTIDE SEQUENCE</scope>
    <source>
        <strain evidence="2">GD03863</strain>
    </source>
</reference>